<evidence type="ECO:0000313" key="5">
    <source>
        <dbReference type="Proteomes" id="UP001321763"/>
    </source>
</evidence>
<evidence type="ECO:0000313" key="3">
    <source>
        <dbReference type="EMBL" id="RXI50527.1"/>
    </source>
</evidence>
<name>A0A4Q0VGV5_CLOTA</name>
<gene>
    <name evidence="3" type="ORF">DP130_00720</name>
    <name evidence="2" type="ORF">K234311028_07680</name>
</gene>
<evidence type="ECO:0000313" key="2">
    <source>
        <dbReference type="EMBL" id="BDR80522.1"/>
    </source>
</evidence>
<proteinExistence type="predicted"/>
<dbReference type="GO" id="GO:0005737">
    <property type="term" value="C:cytoplasm"/>
    <property type="evidence" value="ECO:0007669"/>
    <property type="project" value="TreeGrafter"/>
</dbReference>
<dbReference type="PANTHER" id="PTHR13748">
    <property type="entry name" value="COBW-RELATED"/>
    <property type="match status" value="1"/>
</dbReference>
<reference evidence="2 5" key="2">
    <citation type="submission" date="2022-09" db="EMBL/GenBank/DDBJ databases">
        <title>complete genome sequences of Clostridium tetani str. KHSU-234311-028 isolated from soil.</title>
        <authorList>
            <person name="Sekizuka T."/>
            <person name="Shitada C."/>
            <person name="Takahashi M."/>
            <person name="Kuroda M."/>
        </authorList>
    </citation>
    <scope>NUCLEOTIDE SEQUENCE [LARGE SCALE GENOMIC DNA]</scope>
    <source>
        <strain evidence="2 5">KHSU-234311-028</strain>
    </source>
</reference>
<evidence type="ECO:0000259" key="1">
    <source>
        <dbReference type="Pfam" id="PF02492"/>
    </source>
</evidence>
<dbReference type="Pfam" id="PF02492">
    <property type="entry name" value="cobW"/>
    <property type="match status" value="1"/>
</dbReference>
<accession>A0A4Q0VGV5</accession>
<dbReference type="EMBL" id="QMAP01000001">
    <property type="protein sequence ID" value="RXI50527.1"/>
    <property type="molecule type" value="Genomic_DNA"/>
</dbReference>
<protein>
    <submittedName>
        <fullName evidence="3">Cobalamin biosynthesis protein</fullName>
    </submittedName>
</protein>
<dbReference type="Proteomes" id="UP000290921">
    <property type="component" value="Unassembled WGS sequence"/>
</dbReference>
<dbReference type="RefSeq" id="WP_035110171.1">
    <property type="nucleotide sequence ID" value="NZ_AP026804.1"/>
</dbReference>
<dbReference type="PANTHER" id="PTHR13748:SF62">
    <property type="entry name" value="COBW DOMAIN-CONTAINING PROTEIN"/>
    <property type="match status" value="1"/>
</dbReference>
<evidence type="ECO:0000313" key="4">
    <source>
        <dbReference type="Proteomes" id="UP000290921"/>
    </source>
</evidence>
<dbReference type="EMBL" id="AP026818">
    <property type="protein sequence ID" value="BDR80522.1"/>
    <property type="molecule type" value="Genomic_DNA"/>
</dbReference>
<dbReference type="Gene3D" id="3.40.50.300">
    <property type="entry name" value="P-loop containing nucleotide triphosphate hydrolases"/>
    <property type="match status" value="1"/>
</dbReference>
<dbReference type="AlphaFoldDB" id="A0A4Q0VGV5"/>
<dbReference type="InterPro" id="IPR051316">
    <property type="entry name" value="Zinc-reg_GTPase_activator"/>
</dbReference>
<sequence length="211" mass="24307">MKSHIEIVTGFLGSGKTSFINFLINSTLVSNEKIIVIHCEKGEKSLDNNIETNPQVIINFYPPTQALTEEYIKHLLYLHKPHRIIIEANGTSPLDKLLNILGKKSLRKFCKITTIYYITDAKTFNVYFNNMLNIFLPSIQFSNLILINNTEQIDKKELDSIKSKLDLLNPYAYLIEINKINLMSSIIGKMNILDNGLQKKLRIFIKNLLYK</sequence>
<dbReference type="InterPro" id="IPR027417">
    <property type="entry name" value="P-loop_NTPase"/>
</dbReference>
<organism evidence="3 4">
    <name type="scientific">Clostridium tetani</name>
    <dbReference type="NCBI Taxonomy" id="1513"/>
    <lineage>
        <taxon>Bacteria</taxon>
        <taxon>Bacillati</taxon>
        <taxon>Bacillota</taxon>
        <taxon>Clostridia</taxon>
        <taxon>Eubacteriales</taxon>
        <taxon>Clostridiaceae</taxon>
        <taxon>Clostridium</taxon>
    </lineage>
</organism>
<reference evidence="3 4" key="1">
    <citation type="submission" date="2018-06" db="EMBL/GenBank/DDBJ databases">
        <title>Genome conservation of Clostridium tetani.</title>
        <authorList>
            <person name="Bruggemann H."/>
            <person name="Popoff M.R."/>
        </authorList>
    </citation>
    <scope>NUCLEOTIDE SEQUENCE [LARGE SCALE GENOMIC DNA]</scope>
    <source>
        <strain evidence="3 4">2017.061</strain>
    </source>
</reference>
<feature type="domain" description="CobW/HypB/UreG nucleotide-binding" evidence="1">
    <location>
        <begin position="6"/>
        <end position="172"/>
    </location>
</feature>
<dbReference type="Proteomes" id="UP001321763">
    <property type="component" value="Chromosome"/>
</dbReference>
<dbReference type="InterPro" id="IPR003495">
    <property type="entry name" value="CobW/HypB/UreG_nucleotide-bd"/>
</dbReference>
<dbReference type="SUPFAM" id="SSF52540">
    <property type="entry name" value="P-loop containing nucleoside triphosphate hydrolases"/>
    <property type="match status" value="1"/>
</dbReference>